<dbReference type="Pfam" id="PF01047">
    <property type="entry name" value="MarR"/>
    <property type="match status" value="1"/>
</dbReference>
<accession>A0ABV6UPA1</accession>
<dbReference type="InterPro" id="IPR011991">
    <property type="entry name" value="ArsR-like_HTH"/>
</dbReference>
<keyword evidence="3" id="KW-1185">Reference proteome</keyword>
<dbReference type="RefSeq" id="WP_030254340.1">
    <property type="nucleotide sequence ID" value="NZ_JBHEZZ010000009.1"/>
</dbReference>
<dbReference type="InterPro" id="IPR000835">
    <property type="entry name" value="HTH_MarR-typ"/>
</dbReference>
<dbReference type="InterPro" id="IPR036390">
    <property type="entry name" value="WH_DNA-bd_sf"/>
</dbReference>
<dbReference type="Gene3D" id="1.10.10.10">
    <property type="entry name" value="Winged helix-like DNA-binding domain superfamily/Winged helix DNA-binding domain"/>
    <property type="match status" value="1"/>
</dbReference>
<dbReference type="Proteomes" id="UP001592528">
    <property type="component" value="Unassembled WGS sequence"/>
</dbReference>
<evidence type="ECO:0000313" key="3">
    <source>
        <dbReference type="Proteomes" id="UP001592528"/>
    </source>
</evidence>
<dbReference type="CDD" id="cd00090">
    <property type="entry name" value="HTH_ARSR"/>
    <property type="match status" value="1"/>
</dbReference>
<evidence type="ECO:0000313" key="2">
    <source>
        <dbReference type="EMBL" id="MFC1403289.1"/>
    </source>
</evidence>
<evidence type="ECO:0000259" key="1">
    <source>
        <dbReference type="PROSITE" id="PS50995"/>
    </source>
</evidence>
<dbReference type="SUPFAM" id="SSF46785">
    <property type="entry name" value="Winged helix' DNA-binding domain"/>
    <property type="match status" value="1"/>
</dbReference>
<dbReference type="PANTHER" id="PTHR33164">
    <property type="entry name" value="TRANSCRIPTIONAL REGULATOR, MARR FAMILY"/>
    <property type="match status" value="1"/>
</dbReference>
<reference evidence="2 3" key="1">
    <citation type="submission" date="2024-09" db="EMBL/GenBank/DDBJ databases">
        <authorList>
            <person name="Lee S.D."/>
        </authorList>
    </citation>
    <scope>NUCLEOTIDE SEQUENCE [LARGE SCALE GENOMIC DNA]</scope>
    <source>
        <strain evidence="2 3">N1-5</strain>
    </source>
</reference>
<dbReference type="PROSITE" id="PS50995">
    <property type="entry name" value="HTH_MARR_2"/>
    <property type="match status" value="1"/>
</dbReference>
<comment type="caution">
    <text evidence="2">The sequence shown here is derived from an EMBL/GenBank/DDBJ whole genome shotgun (WGS) entry which is preliminary data.</text>
</comment>
<dbReference type="InterPro" id="IPR036388">
    <property type="entry name" value="WH-like_DNA-bd_sf"/>
</dbReference>
<dbReference type="PANTHER" id="PTHR33164:SF57">
    <property type="entry name" value="MARR-FAMILY TRANSCRIPTIONAL REGULATOR"/>
    <property type="match status" value="1"/>
</dbReference>
<dbReference type="EMBL" id="JBHEZZ010000009">
    <property type="protein sequence ID" value="MFC1403289.1"/>
    <property type="molecule type" value="Genomic_DNA"/>
</dbReference>
<name>A0ABV6UPA1_9ACTN</name>
<gene>
    <name evidence="2" type="ORF">ACEZDJ_18530</name>
</gene>
<protein>
    <submittedName>
        <fullName evidence="2">MarR family winged helix-turn-helix transcriptional regulator</fullName>
    </submittedName>
</protein>
<dbReference type="InterPro" id="IPR039422">
    <property type="entry name" value="MarR/SlyA-like"/>
</dbReference>
<dbReference type="SMART" id="SM00347">
    <property type="entry name" value="HTH_MARR"/>
    <property type="match status" value="1"/>
</dbReference>
<organism evidence="2 3">
    <name type="scientific">Streptacidiphilus cavernicola</name>
    <dbReference type="NCBI Taxonomy" id="3342716"/>
    <lineage>
        <taxon>Bacteria</taxon>
        <taxon>Bacillati</taxon>
        <taxon>Actinomycetota</taxon>
        <taxon>Actinomycetes</taxon>
        <taxon>Kitasatosporales</taxon>
        <taxon>Streptomycetaceae</taxon>
        <taxon>Streptacidiphilus</taxon>
    </lineage>
</organism>
<feature type="domain" description="HTH marR-type" evidence="1">
    <location>
        <begin position="17"/>
        <end position="147"/>
    </location>
</feature>
<sequence>MPTPTPARTASARSESIDSIQRELTAVARRARSVTAQIHPGLTLVTYTLLDHLHERGGCRGTDLAAHFLLDKSTVSRQIAALEKLGLVERTADPEDLRGQIIRPSAAGEQLLADVRERRHQAFLDRLVDWPDDDLERFASYLALYNART</sequence>
<proteinExistence type="predicted"/>